<keyword evidence="2" id="KW-1185">Reference proteome</keyword>
<evidence type="ECO:0000313" key="2">
    <source>
        <dbReference type="Proteomes" id="UP000778951"/>
    </source>
</evidence>
<name>A0A968GDY9_9SPIO</name>
<reference evidence="1" key="1">
    <citation type="submission" date="2020-03" db="EMBL/GenBank/DDBJ databases">
        <title>Spirochaetal bacteria isolated from arthropods constitute a novel genus Entomospira genus novum within the order Spirochaetales.</title>
        <authorList>
            <person name="Grana-Miraglia L."/>
            <person name="Sikutova S."/>
            <person name="Fingerle V."/>
            <person name="Sing A."/>
            <person name="Castillo-Ramirez S."/>
            <person name="Margos G."/>
            <person name="Rudolf I."/>
        </authorList>
    </citation>
    <scope>NUCLEOTIDE SEQUENCE</scope>
    <source>
        <strain evidence="1">BR149</strain>
    </source>
</reference>
<dbReference type="AlphaFoldDB" id="A0A968GDY9"/>
<dbReference type="Proteomes" id="UP000778951">
    <property type="component" value="Unassembled WGS sequence"/>
</dbReference>
<dbReference type="RefSeq" id="WP_167694916.1">
    <property type="nucleotide sequence ID" value="NZ_CP118181.1"/>
</dbReference>
<gene>
    <name evidence="1" type="ORF">HCT48_01005</name>
</gene>
<organism evidence="1 2">
    <name type="scientific">Entomospira culicis</name>
    <dbReference type="NCBI Taxonomy" id="2719989"/>
    <lineage>
        <taxon>Bacteria</taxon>
        <taxon>Pseudomonadati</taxon>
        <taxon>Spirochaetota</taxon>
        <taxon>Spirochaetia</taxon>
        <taxon>Spirochaetales</taxon>
        <taxon>Spirochaetaceae</taxon>
        <taxon>Entomospira</taxon>
    </lineage>
</organism>
<comment type="caution">
    <text evidence="1">The sequence shown here is derived from an EMBL/GenBank/DDBJ whole genome shotgun (WGS) entry which is preliminary data.</text>
</comment>
<accession>A0A968GDY9</accession>
<sequence>MKKIIGLLLLVIMGGYLYFNYIYPDYILLKPPAVMRSYLPIGDMTLGMSREEFLALINRYNQRSAEQGELLFEQIKERIVVDNVSFDFYPDNEDVYRLNRIEVSFYEAMEDFSTLVAPLLKKYRAVDMQDLAKKSILFASIYDDPAVMLVLSADRLEDDWIWTLSYADYTY</sequence>
<evidence type="ECO:0000313" key="1">
    <source>
        <dbReference type="EMBL" id="NIZ68799.1"/>
    </source>
</evidence>
<dbReference type="EMBL" id="JAATLM010000001">
    <property type="protein sequence ID" value="NIZ68799.1"/>
    <property type="molecule type" value="Genomic_DNA"/>
</dbReference>
<proteinExistence type="predicted"/>
<protein>
    <submittedName>
        <fullName evidence="1">Uncharacterized protein</fullName>
    </submittedName>
</protein>